<evidence type="ECO:0000256" key="3">
    <source>
        <dbReference type="ARBA" id="ARBA00022989"/>
    </source>
</evidence>
<dbReference type="OrthoDB" id="8617652at2"/>
<dbReference type="Pfam" id="PF00999">
    <property type="entry name" value="Na_H_Exchanger"/>
    <property type="match status" value="1"/>
</dbReference>
<keyword evidence="2 5" id="KW-0812">Transmembrane</keyword>
<dbReference type="GO" id="GO:1902600">
    <property type="term" value="P:proton transmembrane transport"/>
    <property type="evidence" value="ECO:0007669"/>
    <property type="project" value="InterPro"/>
</dbReference>
<keyword evidence="4 5" id="KW-0472">Membrane</keyword>
<dbReference type="EMBL" id="PSNY01000006">
    <property type="protein sequence ID" value="PPE70490.1"/>
    <property type="molecule type" value="Genomic_DNA"/>
</dbReference>
<dbReference type="Proteomes" id="UP000294772">
    <property type="component" value="Unassembled WGS sequence"/>
</dbReference>
<feature type="transmembrane region" description="Helical" evidence="5">
    <location>
        <begin position="168"/>
        <end position="190"/>
    </location>
</feature>
<feature type="transmembrane region" description="Helical" evidence="5">
    <location>
        <begin position="50"/>
        <end position="70"/>
    </location>
</feature>
<accession>A0A2S5T674</accession>
<dbReference type="Gene3D" id="1.20.1530.20">
    <property type="match status" value="1"/>
</dbReference>
<evidence type="ECO:0000256" key="4">
    <source>
        <dbReference type="ARBA" id="ARBA00023136"/>
    </source>
</evidence>
<dbReference type="EMBL" id="SLXF01000010">
    <property type="protein sequence ID" value="TCP04787.1"/>
    <property type="molecule type" value="Genomic_DNA"/>
</dbReference>
<feature type="transmembrane region" description="Helical" evidence="5">
    <location>
        <begin position="375"/>
        <end position="399"/>
    </location>
</feature>
<dbReference type="InterPro" id="IPR038770">
    <property type="entry name" value="Na+/solute_symporter_sf"/>
</dbReference>
<evidence type="ECO:0000313" key="9">
    <source>
        <dbReference type="Proteomes" id="UP000239406"/>
    </source>
</evidence>
<gene>
    <name evidence="7" type="ORF">C1702_07455</name>
    <name evidence="8" type="ORF">EV676_11074</name>
</gene>
<evidence type="ECO:0000256" key="2">
    <source>
        <dbReference type="ARBA" id="ARBA00022692"/>
    </source>
</evidence>
<evidence type="ECO:0000313" key="8">
    <source>
        <dbReference type="EMBL" id="TCP04787.1"/>
    </source>
</evidence>
<dbReference type="AlphaFoldDB" id="A0A2S5T674"/>
<protein>
    <submittedName>
        <fullName evidence="7">Sodium:proton exchanger</fullName>
    </submittedName>
    <submittedName>
        <fullName evidence="8">Transporter (CPA2 family)</fullName>
    </submittedName>
</protein>
<feature type="transmembrane region" description="Helical" evidence="5">
    <location>
        <begin position="135"/>
        <end position="156"/>
    </location>
</feature>
<evidence type="ECO:0000313" key="10">
    <source>
        <dbReference type="Proteomes" id="UP000294772"/>
    </source>
</evidence>
<reference evidence="7 9" key="1">
    <citation type="submission" date="2018-02" db="EMBL/GenBank/DDBJ databases">
        <title>Reclassifiation of [Polyangium] brachysporum DSM 7029 as Guopingzhaonella breviflexa gen. nov., sp. nov., a member of the family Comamonadaceae.</title>
        <authorList>
            <person name="Tang B."/>
        </authorList>
    </citation>
    <scope>NUCLEOTIDE SEQUENCE [LARGE SCALE GENOMIC DNA]</scope>
    <source>
        <strain evidence="7 9">DSM 15344</strain>
    </source>
</reference>
<dbReference type="GO" id="GO:0016020">
    <property type="term" value="C:membrane"/>
    <property type="evidence" value="ECO:0007669"/>
    <property type="project" value="UniProtKB-SubCell"/>
</dbReference>
<dbReference type="GO" id="GO:0015297">
    <property type="term" value="F:antiporter activity"/>
    <property type="evidence" value="ECO:0007669"/>
    <property type="project" value="InterPro"/>
</dbReference>
<dbReference type="RefSeq" id="WP_104357041.1">
    <property type="nucleotide sequence ID" value="NZ_CALFFA010000059.1"/>
</dbReference>
<feature type="transmembrane region" description="Helical" evidence="5">
    <location>
        <begin position="76"/>
        <end position="94"/>
    </location>
</feature>
<feature type="transmembrane region" description="Helical" evidence="5">
    <location>
        <begin position="202"/>
        <end position="224"/>
    </location>
</feature>
<dbReference type="PANTHER" id="PTHR43021">
    <property type="entry name" value="NA(+)/H(+) ANTIPORTER-RELATED"/>
    <property type="match status" value="1"/>
</dbReference>
<name>A0A2S5T674_9BURK</name>
<evidence type="ECO:0000259" key="6">
    <source>
        <dbReference type="Pfam" id="PF00999"/>
    </source>
</evidence>
<sequence length="410" mass="42906">MVDQWLQAQSFLGVVVDWSSTRALLGLSLVVIAGALIGEGVFRFLGLPRIVGYSLVGLGVAVSGHGVAATGEIPPVVRMILDLALALLLFELGARVRLRWLRTNPFLLVTSLAESLLTFGTVYLAMRYLGLDTPSAAAVAVLAVPASPAVIARVASEFGAEGQVTERVYMLSALNTLYGVFASKLLLAWLDLDQGQNPVQAIVQPLYVFVGSFLLAGLLGYGVARVARGLDLRNENATLLLLGLITLALALTKTFGWSTLLVPLMAGLWLRNTTERPWVWPRHFGTAGGVLVLMLFVIVGSAWPVEGLAAGGLLALAAMAARAAAKSAAVFMLGWFSGQSLRQGVGVSLALTPLSATALVMYADLQGSHAGFAAQLAPVALSSIAIMELLGALAVLGALRSAGEIAARRP</sequence>
<feature type="domain" description="Cation/H+ exchanger transmembrane" evidence="6">
    <location>
        <begin position="34"/>
        <end position="386"/>
    </location>
</feature>
<feature type="transmembrane region" description="Helical" evidence="5">
    <location>
        <begin position="20"/>
        <end position="38"/>
    </location>
</feature>
<dbReference type="Proteomes" id="UP000239406">
    <property type="component" value="Unassembled WGS sequence"/>
</dbReference>
<comment type="subcellular location">
    <subcellularLocation>
        <location evidence="1">Membrane</location>
        <topology evidence="1">Multi-pass membrane protein</topology>
    </subcellularLocation>
</comment>
<reference evidence="8 10" key="2">
    <citation type="submission" date="2019-03" db="EMBL/GenBank/DDBJ databases">
        <title>Genomic Encyclopedia of Type Strains, Phase IV (KMG-IV): sequencing the most valuable type-strain genomes for metagenomic binning, comparative biology and taxonomic classification.</title>
        <authorList>
            <person name="Goeker M."/>
        </authorList>
    </citation>
    <scope>NUCLEOTIDE SEQUENCE [LARGE SCALE GENOMIC DNA]</scope>
    <source>
        <strain evidence="8 10">DSM 15264</strain>
    </source>
</reference>
<feature type="transmembrane region" description="Helical" evidence="5">
    <location>
        <begin position="236"/>
        <end position="251"/>
    </location>
</feature>
<dbReference type="InterPro" id="IPR006153">
    <property type="entry name" value="Cation/H_exchanger_TM"/>
</dbReference>
<evidence type="ECO:0000256" key="1">
    <source>
        <dbReference type="ARBA" id="ARBA00004141"/>
    </source>
</evidence>
<keyword evidence="3 5" id="KW-1133">Transmembrane helix</keyword>
<proteinExistence type="predicted"/>
<comment type="caution">
    <text evidence="7">The sequence shown here is derived from an EMBL/GenBank/DDBJ whole genome shotgun (WGS) entry which is preliminary data.</text>
</comment>
<organism evidence="7 9">
    <name type="scientific">Caldimonas thermodepolymerans</name>
    <dbReference type="NCBI Taxonomy" id="215580"/>
    <lineage>
        <taxon>Bacteria</taxon>
        <taxon>Pseudomonadati</taxon>
        <taxon>Pseudomonadota</taxon>
        <taxon>Betaproteobacteria</taxon>
        <taxon>Burkholderiales</taxon>
        <taxon>Sphaerotilaceae</taxon>
        <taxon>Caldimonas</taxon>
    </lineage>
</organism>
<evidence type="ECO:0000256" key="5">
    <source>
        <dbReference type="SAM" id="Phobius"/>
    </source>
</evidence>
<feature type="transmembrane region" description="Helical" evidence="5">
    <location>
        <begin position="106"/>
        <end position="129"/>
    </location>
</feature>
<evidence type="ECO:0000313" key="7">
    <source>
        <dbReference type="EMBL" id="PPE70490.1"/>
    </source>
</evidence>
<keyword evidence="9" id="KW-1185">Reference proteome</keyword>
<dbReference type="PANTHER" id="PTHR43021:SF2">
    <property type="entry name" value="CATION_H+ EXCHANGER DOMAIN-CONTAINING PROTEIN"/>
    <property type="match status" value="1"/>
</dbReference>
<feature type="transmembrane region" description="Helical" evidence="5">
    <location>
        <begin position="345"/>
        <end position="363"/>
    </location>
</feature>